<evidence type="ECO:0000256" key="5">
    <source>
        <dbReference type="ARBA" id="ARBA00022777"/>
    </source>
</evidence>
<dbReference type="CDD" id="cd00075">
    <property type="entry name" value="HATPase"/>
    <property type="match status" value="1"/>
</dbReference>
<evidence type="ECO:0000313" key="10">
    <source>
        <dbReference type="Proteomes" id="UP000297031"/>
    </source>
</evidence>
<dbReference type="Gene3D" id="3.30.565.10">
    <property type="entry name" value="Histidine kinase-like ATPase, C-terminal domain"/>
    <property type="match status" value="1"/>
</dbReference>
<dbReference type="OrthoDB" id="9804645at2"/>
<dbReference type="Pfam" id="PF02518">
    <property type="entry name" value="HATPase_c"/>
    <property type="match status" value="1"/>
</dbReference>
<dbReference type="Gene3D" id="1.10.287.130">
    <property type="match status" value="1"/>
</dbReference>
<keyword evidence="7" id="KW-0472">Membrane</keyword>
<dbReference type="PANTHER" id="PTHR45453">
    <property type="entry name" value="PHOSPHATE REGULON SENSOR PROTEIN PHOR"/>
    <property type="match status" value="1"/>
</dbReference>
<dbReference type="FunFam" id="3.30.565.10:FF:000006">
    <property type="entry name" value="Sensor histidine kinase WalK"/>
    <property type="match status" value="1"/>
</dbReference>
<reference evidence="9 10" key="1">
    <citation type="submission" date="2019-02" db="EMBL/GenBank/DDBJ databases">
        <title>Isolation and identification of novel species under the genus Muribaculum.</title>
        <authorList>
            <person name="Miyake S."/>
            <person name="Ding Y."/>
            <person name="Low A."/>
            <person name="Soh M."/>
            <person name="Seedorf H."/>
        </authorList>
    </citation>
    <scope>NUCLEOTIDE SEQUENCE [LARGE SCALE GENOMIC DNA]</scope>
    <source>
        <strain evidence="9 10">TLL-A4</strain>
    </source>
</reference>
<proteinExistence type="predicted"/>
<dbReference type="InterPro" id="IPR050351">
    <property type="entry name" value="BphY/WalK/GraS-like"/>
</dbReference>
<dbReference type="RefSeq" id="WP_123394850.1">
    <property type="nucleotide sequence ID" value="NZ_CP039393.1"/>
</dbReference>
<dbReference type="Proteomes" id="UP000297031">
    <property type="component" value="Chromosome"/>
</dbReference>
<sequence>MERRIKIIYIITIVSIIAFLSMQAYWLNSRYEYSITEYCAAVNEKIMTAIKAYRNYQSENKNIPPGDYRYNTRYSLSYNRDINKYDSPNSKIAHITTYVFDAHKLLSIPRNRQLTKEQEEEANNIALNKIKDLDYTDCTFEVNNAPKESDIWDAMRDFELEVYSPFTAEGLDSVLQREDITAHITVATLDTMLWQNKLEQQKSFTSPHIRITSPFSTLEKKVVIIDYDIPVSNVIKIMMDTLILSTIISLLLILCLIWQISTIFKQNRLDKMRNDFVSTMIHELKRPIATLKMCVSGLNNQRMLENSETRNEILSDSRDALDSLSAYFTKLRDITFNKVEQIPLNATRFSLRDMLEDVIAKTHLPSYKSVDIKIIPDDDVTIKADFIHLSNIMSNLIENSIKYSSDNVEIDIDYRIADNIATISVTDNGFGISAKDISRIFDKYYRVTSHNDVPGMGLGLTYIKMLVEAHNGTINVSSKPGQGSTFTITIPQA</sequence>
<protein>
    <recommendedName>
        <fullName evidence="2">histidine kinase</fullName>
        <ecNumber evidence="2">2.7.13.3</ecNumber>
    </recommendedName>
</protein>
<dbReference type="GO" id="GO:0016036">
    <property type="term" value="P:cellular response to phosphate starvation"/>
    <property type="evidence" value="ECO:0007669"/>
    <property type="project" value="TreeGrafter"/>
</dbReference>
<feature type="domain" description="Histidine kinase" evidence="8">
    <location>
        <begin position="279"/>
        <end position="493"/>
    </location>
</feature>
<dbReference type="AlphaFoldDB" id="A0A4P7VQU9"/>
<evidence type="ECO:0000256" key="4">
    <source>
        <dbReference type="ARBA" id="ARBA00022679"/>
    </source>
</evidence>
<dbReference type="PROSITE" id="PS50109">
    <property type="entry name" value="HIS_KIN"/>
    <property type="match status" value="1"/>
</dbReference>
<feature type="transmembrane region" description="Helical" evidence="7">
    <location>
        <begin position="242"/>
        <end position="264"/>
    </location>
</feature>
<dbReference type="SUPFAM" id="SSF47384">
    <property type="entry name" value="Homodimeric domain of signal transducing histidine kinase"/>
    <property type="match status" value="1"/>
</dbReference>
<dbReference type="InterPro" id="IPR004358">
    <property type="entry name" value="Sig_transdc_His_kin-like_C"/>
</dbReference>
<dbReference type="PRINTS" id="PR00344">
    <property type="entry name" value="BCTRLSENSOR"/>
</dbReference>
<comment type="catalytic activity">
    <reaction evidence="1">
        <text>ATP + protein L-histidine = ADP + protein N-phospho-L-histidine.</text>
        <dbReference type="EC" id="2.7.13.3"/>
    </reaction>
</comment>
<organism evidence="9 10">
    <name type="scientific">Muribaculum gordoncarteri</name>
    <dbReference type="NCBI Taxonomy" id="2530390"/>
    <lineage>
        <taxon>Bacteria</taxon>
        <taxon>Pseudomonadati</taxon>
        <taxon>Bacteroidota</taxon>
        <taxon>Bacteroidia</taxon>
        <taxon>Bacteroidales</taxon>
        <taxon>Muribaculaceae</taxon>
        <taxon>Muribaculum</taxon>
    </lineage>
</organism>
<evidence type="ECO:0000313" key="9">
    <source>
        <dbReference type="EMBL" id="QCD36689.1"/>
    </source>
</evidence>
<dbReference type="EC" id="2.7.13.3" evidence="2"/>
<dbReference type="InterPro" id="IPR036097">
    <property type="entry name" value="HisK_dim/P_sf"/>
</dbReference>
<dbReference type="InterPro" id="IPR036890">
    <property type="entry name" value="HATPase_C_sf"/>
</dbReference>
<keyword evidence="7" id="KW-1133">Transmembrane helix</keyword>
<dbReference type="InterPro" id="IPR003661">
    <property type="entry name" value="HisK_dim/P_dom"/>
</dbReference>
<dbReference type="SUPFAM" id="SSF55874">
    <property type="entry name" value="ATPase domain of HSP90 chaperone/DNA topoisomerase II/histidine kinase"/>
    <property type="match status" value="1"/>
</dbReference>
<dbReference type="PANTHER" id="PTHR45453:SF1">
    <property type="entry name" value="PHOSPHATE REGULON SENSOR PROTEIN PHOR"/>
    <property type="match status" value="1"/>
</dbReference>
<name>A0A4P7VQU9_9BACT</name>
<keyword evidence="7" id="KW-0812">Transmembrane</keyword>
<gene>
    <name evidence="9" type="ORF">E7746_12760</name>
</gene>
<evidence type="ECO:0000256" key="6">
    <source>
        <dbReference type="ARBA" id="ARBA00023012"/>
    </source>
</evidence>
<keyword evidence="4" id="KW-0808">Transferase</keyword>
<dbReference type="GO" id="GO:0005886">
    <property type="term" value="C:plasma membrane"/>
    <property type="evidence" value="ECO:0007669"/>
    <property type="project" value="TreeGrafter"/>
</dbReference>
<feature type="transmembrane region" description="Helical" evidence="7">
    <location>
        <begin position="7"/>
        <end position="27"/>
    </location>
</feature>
<dbReference type="InterPro" id="IPR005467">
    <property type="entry name" value="His_kinase_dom"/>
</dbReference>
<evidence type="ECO:0000256" key="2">
    <source>
        <dbReference type="ARBA" id="ARBA00012438"/>
    </source>
</evidence>
<evidence type="ECO:0000256" key="1">
    <source>
        <dbReference type="ARBA" id="ARBA00000085"/>
    </source>
</evidence>
<keyword evidence="5 9" id="KW-0418">Kinase</keyword>
<dbReference type="InterPro" id="IPR003594">
    <property type="entry name" value="HATPase_dom"/>
</dbReference>
<dbReference type="GO" id="GO:0004721">
    <property type="term" value="F:phosphoprotein phosphatase activity"/>
    <property type="evidence" value="ECO:0007669"/>
    <property type="project" value="TreeGrafter"/>
</dbReference>
<dbReference type="GO" id="GO:0000155">
    <property type="term" value="F:phosphorelay sensor kinase activity"/>
    <property type="evidence" value="ECO:0007669"/>
    <property type="project" value="InterPro"/>
</dbReference>
<keyword evidence="6" id="KW-0902">Two-component regulatory system</keyword>
<keyword evidence="10" id="KW-1185">Reference proteome</keyword>
<evidence type="ECO:0000256" key="7">
    <source>
        <dbReference type="SAM" id="Phobius"/>
    </source>
</evidence>
<keyword evidence="3" id="KW-0597">Phosphoprotein</keyword>
<dbReference type="EMBL" id="CP039393">
    <property type="protein sequence ID" value="QCD36689.1"/>
    <property type="molecule type" value="Genomic_DNA"/>
</dbReference>
<dbReference type="SMART" id="SM00387">
    <property type="entry name" value="HATPase_c"/>
    <property type="match status" value="1"/>
</dbReference>
<accession>A0A4P7VQU9</accession>
<evidence type="ECO:0000259" key="8">
    <source>
        <dbReference type="PROSITE" id="PS50109"/>
    </source>
</evidence>
<dbReference type="CDD" id="cd00082">
    <property type="entry name" value="HisKA"/>
    <property type="match status" value="1"/>
</dbReference>
<evidence type="ECO:0000256" key="3">
    <source>
        <dbReference type="ARBA" id="ARBA00022553"/>
    </source>
</evidence>
<dbReference type="KEGG" id="mgod:E7746_12760"/>